<sequence>MEDIVNLRVENIESNNLVDELNEDNNALHILIATLEESLINMGELVDGQHRIIMNSKMREIELVNKLRKLNIVVTENENTLDNFFQDAEEARKSVVGLKTLYDKKAQQCNKLQKSFEEYKRKFNEESFEAVKQDLVVSKKKEEELQKELQQMKKLNDLMTQEARQHTF</sequence>
<reference evidence="2" key="1">
    <citation type="submission" date="2022-01" db="EMBL/GenBank/DDBJ databases">
        <authorList>
            <person name="King R."/>
        </authorList>
    </citation>
    <scope>NUCLEOTIDE SEQUENCE</scope>
</reference>
<dbReference type="EMBL" id="OU892277">
    <property type="protein sequence ID" value="CAG9759429.1"/>
    <property type="molecule type" value="Genomic_DNA"/>
</dbReference>
<keyword evidence="1" id="KW-0175">Coiled coil</keyword>
<evidence type="ECO:0000256" key="1">
    <source>
        <dbReference type="SAM" id="Coils"/>
    </source>
</evidence>
<feature type="coiled-coil region" evidence="1">
    <location>
        <begin position="102"/>
        <end position="165"/>
    </location>
</feature>
<accession>A0A9N9MCI4</accession>
<name>A0A9N9MCI4_9CUCU</name>
<evidence type="ECO:0000313" key="2">
    <source>
        <dbReference type="EMBL" id="CAG9759429.1"/>
    </source>
</evidence>
<proteinExistence type="predicted"/>
<dbReference type="AlphaFoldDB" id="A0A9N9MCI4"/>
<gene>
    <name evidence="2" type="ORF">CEUTPL_LOCUS181</name>
</gene>
<dbReference type="Proteomes" id="UP001152799">
    <property type="component" value="Chromosome 1"/>
</dbReference>
<feature type="coiled-coil region" evidence="1">
    <location>
        <begin position="4"/>
        <end position="38"/>
    </location>
</feature>
<keyword evidence="3" id="KW-1185">Reference proteome</keyword>
<evidence type="ECO:0000313" key="3">
    <source>
        <dbReference type="Proteomes" id="UP001152799"/>
    </source>
</evidence>
<organism evidence="2 3">
    <name type="scientific">Ceutorhynchus assimilis</name>
    <name type="common">cabbage seed weevil</name>
    <dbReference type="NCBI Taxonomy" id="467358"/>
    <lineage>
        <taxon>Eukaryota</taxon>
        <taxon>Metazoa</taxon>
        <taxon>Ecdysozoa</taxon>
        <taxon>Arthropoda</taxon>
        <taxon>Hexapoda</taxon>
        <taxon>Insecta</taxon>
        <taxon>Pterygota</taxon>
        <taxon>Neoptera</taxon>
        <taxon>Endopterygota</taxon>
        <taxon>Coleoptera</taxon>
        <taxon>Polyphaga</taxon>
        <taxon>Cucujiformia</taxon>
        <taxon>Curculionidae</taxon>
        <taxon>Ceutorhynchinae</taxon>
        <taxon>Ceutorhynchus</taxon>
    </lineage>
</organism>
<protein>
    <submittedName>
        <fullName evidence="2">Uncharacterized protein</fullName>
    </submittedName>
</protein>